<dbReference type="AlphaFoldDB" id="A0AA35TGG4"/>
<organism evidence="2 3">
    <name type="scientific">Geodia barretti</name>
    <name type="common">Barrett's horny sponge</name>
    <dbReference type="NCBI Taxonomy" id="519541"/>
    <lineage>
        <taxon>Eukaryota</taxon>
        <taxon>Metazoa</taxon>
        <taxon>Porifera</taxon>
        <taxon>Demospongiae</taxon>
        <taxon>Heteroscleromorpha</taxon>
        <taxon>Tetractinellida</taxon>
        <taxon>Astrophorina</taxon>
        <taxon>Geodiidae</taxon>
        <taxon>Geodia</taxon>
    </lineage>
</organism>
<proteinExistence type="predicted"/>
<evidence type="ECO:0000256" key="1">
    <source>
        <dbReference type="SAM" id="MobiDB-lite"/>
    </source>
</evidence>
<evidence type="ECO:0000313" key="3">
    <source>
        <dbReference type="Proteomes" id="UP001174909"/>
    </source>
</evidence>
<evidence type="ECO:0000313" key="2">
    <source>
        <dbReference type="EMBL" id="CAI8047534.1"/>
    </source>
</evidence>
<reference evidence="2" key="1">
    <citation type="submission" date="2023-03" db="EMBL/GenBank/DDBJ databases">
        <authorList>
            <person name="Steffen K."/>
            <person name="Cardenas P."/>
        </authorList>
    </citation>
    <scope>NUCLEOTIDE SEQUENCE</scope>
</reference>
<dbReference type="Proteomes" id="UP001174909">
    <property type="component" value="Unassembled WGS sequence"/>
</dbReference>
<accession>A0AA35TGG4</accession>
<feature type="region of interest" description="Disordered" evidence="1">
    <location>
        <begin position="1"/>
        <end position="34"/>
    </location>
</feature>
<dbReference type="EMBL" id="CASHTH010003652">
    <property type="protein sequence ID" value="CAI8047534.1"/>
    <property type="molecule type" value="Genomic_DNA"/>
</dbReference>
<sequence>MSSTAKEKWGFSSQPVHMQVPKYPLEQQQEEEHK</sequence>
<protein>
    <submittedName>
        <fullName evidence="2">Uncharacterized protein</fullName>
    </submittedName>
</protein>
<gene>
    <name evidence="2" type="ORF">GBAR_LOCUS26273</name>
</gene>
<comment type="caution">
    <text evidence="2">The sequence shown here is derived from an EMBL/GenBank/DDBJ whole genome shotgun (WGS) entry which is preliminary data.</text>
</comment>
<name>A0AA35TGG4_GEOBA</name>
<keyword evidence="3" id="KW-1185">Reference proteome</keyword>